<dbReference type="Proteomes" id="UP000295217">
    <property type="component" value="Unassembled WGS sequence"/>
</dbReference>
<sequence>MTLSPGFDVVHELTVSSDGAQVFEHGWQSFSPTSVYPLGTRPHRPTSERNRMLNYRQSSQPGPDGYFSEGVLSVADGAGSVHVVAAADPFTTGVRVQAAVSGSSVVIGADGPVRVTVVPGDDVQAALRSWAVSAASGAGLAAPKPAPTAWCSWYEYWGDVRREDIVENLEAMRTLDLPVDVVQIDDGYSAEIGDWLIPSDGFADLRGLVETIRGEGRRAGIWLAPFFAGARSRLAAEHPDWLLRHPHGGPLHAGHNWNQDLYSVDLSHPAAAEWIRTVFSTFAEWGIDYFKIDFIAAGAIPGSRASGADPVTAYRDGLRLIRDAVGPSAHILGCGAPVLPSVGLVDSIRVSADTGHSFAPEDGDMCSPSQAAAMLSAHGRQFMNGVFFANDPDCLIVGAKVENREAWATHVEQVGGAVVSSDRLLGLDDWGLATTRRLLTR</sequence>
<accession>A0A4V2YRS8</accession>
<organism evidence="6 7">
    <name type="scientific">Jiangella aurantiaca</name>
    <dbReference type="NCBI Taxonomy" id="2530373"/>
    <lineage>
        <taxon>Bacteria</taxon>
        <taxon>Bacillati</taxon>
        <taxon>Actinomycetota</taxon>
        <taxon>Actinomycetes</taxon>
        <taxon>Jiangellales</taxon>
        <taxon>Jiangellaceae</taxon>
        <taxon>Jiangella</taxon>
    </lineage>
</organism>
<protein>
    <submittedName>
        <fullName evidence="6">Alpha-galactosidase</fullName>
    </submittedName>
</protein>
<name>A0A4V2YRS8_9ACTN</name>
<dbReference type="Pfam" id="PF01055">
    <property type="entry name" value="Glyco_hydro_31_2nd"/>
    <property type="match status" value="1"/>
</dbReference>
<keyword evidence="3 4" id="KW-0326">Glycosidase</keyword>
<evidence type="ECO:0000259" key="5">
    <source>
        <dbReference type="Pfam" id="PF01055"/>
    </source>
</evidence>
<evidence type="ECO:0000256" key="1">
    <source>
        <dbReference type="ARBA" id="ARBA00007806"/>
    </source>
</evidence>
<dbReference type="CDD" id="cd14791">
    <property type="entry name" value="GH36"/>
    <property type="match status" value="1"/>
</dbReference>
<dbReference type="InterPro" id="IPR000322">
    <property type="entry name" value="Glyco_hydro_31_TIM"/>
</dbReference>
<dbReference type="PANTHER" id="PTHR43053:SF3">
    <property type="entry name" value="ALPHA-GALACTOSIDASE C-RELATED"/>
    <property type="match status" value="1"/>
</dbReference>
<evidence type="ECO:0000256" key="3">
    <source>
        <dbReference type="ARBA" id="ARBA00023295"/>
    </source>
</evidence>
<keyword evidence="7" id="KW-1185">Reference proteome</keyword>
<proteinExistence type="inferred from homology"/>
<dbReference type="GO" id="GO:0016052">
    <property type="term" value="P:carbohydrate catabolic process"/>
    <property type="evidence" value="ECO:0007669"/>
    <property type="project" value="InterPro"/>
</dbReference>
<dbReference type="GO" id="GO:0004557">
    <property type="term" value="F:alpha-galactosidase activity"/>
    <property type="evidence" value="ECO:0007669"/>
    <property type="project" value="InterPro"/>
</dbReference>
<dbReference type="OrthoDB" id="9758822at2"/>
<dbReference type="InterPro" id="IPR017853">
    <property type="entry name" value="GH"/>
</dbReference>
<dbReference type="AlphaFoldDB" id="A0A4V2YRS8"/>
<evidence type="ECO:0000256" key="2">
    <source>
        <dbReference type="ARBA" id="ARBA00022801"/>
    </source>
</evidence>
<evidence type="ECO:0000313" key="6">
    <source>
        <dbReference type="EMBL" id="TDD66797.1"/>
    </source>
</evidence>
<dbReference type="Gene3D" id="3.20.20.70">
    <property type="entry name" value="Aldolase class I"/>
    <property type="match status" value="1"/>
</dbReference>
<dbReference type="PANTHER" id="PTHR43053">
    <property type="entry name" value="GLYCOSIDASE FAMILY 31"/>
    <property type="match status" value="1"/>
</dbReference>
<dbReference type="RefSeq" id="WP_132105174.1">
    <property type="nucleotide sequence ID" value="NZ_SMLB01000035.1"/>
</dbReference>
<dbReference type="SUPFAM" id="SSF51445">
    <property type="entry name" value="(Trans)glycosidases"/>
    <property type="match status" value="1"/>
</dbReference>
<evidence type="ECO:0000256" key="4">
    <source>
        <dbReference type="RuleBase" id="RU361185"/>
    </source>
</evidence>
<feature type="domain" description="Glycoside hydrolase family 31 TIM barrel" evidence="5">
    <location>
        <begin position="151"/>
        <end position="294"/>
    </location>
</feature>
<evidence type="ECO:0000313" key="7">
    <source>
        <dbReference type="Proteomes" id="UP000295217"/>
    </source>
</evidence>
<dbReference type="InterPro" id="IPR002252">
    <property type="entry name" value="Glyco_hydro_36"/>
</dbReference>
<dbReference type="InterPro" id="IPR050985">
    <property type="entry name" value="Alpha-glycosidase_related"/>
</dbReference>
<dbReference type="EMBL" id="SMLB01000035">
    <property type="protein sequence ID" value="TDD66797.1"/>
    <property type="molecule type" value="Genomic_DNA"/>
</dbReference>
<comment type="caution">
    <text evidence="6">The sequence shown here is derived from an EMBL/GenBank/DDBJ whole genome shotgun (WGS) entry which is preliminary data.</text>
</comment>
<gene>
    <name evidence="6" type="ORF">E1262_20920</name>
</gene>
<dbReference type="InterPro" id="IPR013785">
    <property type="entry name" value="Aldolase_TIM"/>
</dbReference>
<comment type="similarity">
    <text evidence="1 4">Belongs to the glycosyl hydrolase 31 family.</text>
</comment>
<keyword evidence="2 4" id="KW-0378">Hydrolase</keyword>
<reference evidence="6 7" key="1">
    <citation type="submission" date="2019-02" db="EMBL/GenBank/DDBJ databases">
        <title>Draft genome sequences of novel Actinobacteria.</title>
        <authorList>
            <person name="Sahin N."/>
            <person name="Ay H."/>
            <person name="Saygin H."/>
        </authorList>
    </citation>
    <scope>NUCLEOTIDE SEQUENCE [LARGE SCALE GENOMIC DNA]</scope>
    <source>
        <strain evidence="6 7">8K307</strain>
    </source>
</reference>